<dbReference type="EMBL" id="NHYD01001903">
    <property type="protein sequence ID" value="PPQ89356.1"/>
    <property type="molecule type" value="Genomic_DNA"/>
</dbReference>
<organism evidence="1 2">
    <name type="scientific">Psilocybe cyanescens</name>
    <dbReference type="NCBI Taxonomy" id="93625"/>
    <lineage>
        <taxon>Eukaryota</taxon>
        <taxon>Fungi</taxon>
        <taxon>Dikarya</taxon>
        <taxon>Basidiomycota</taxon>
        <taxon>Agaricomycotina</taxon>
        <taxon>Agaricomycetes</taxon>
        <taxon>Agaricomycetidae</taxon>
        <taxon>Agaricales</taxon>
        <taxon>Agaricineae</taxon>
        <taxon>Strophariaceae</taxon>
        <taxon>Psilocybe</taxon>
    </lineage>
</organism>
<comment type="caution">
    <text evidence="1">The sequence shown here is derived from an EMBL/GenBank/DDBJ whole genome shotgun (WGS) entry which is preliminary data.</text>
</comment>
<dbReference type="AlphaFoldDB" id="A0A409XF14"/>
<dbReference type="InParanoid" id="A0A409XF14"/>
<gene>
    <name evidence="1" type="ORF">CVT25_003193</name>
</gene>
<reference evidence="1 2" key="1">
    <citation type="journal article" date="2018" name="Evol. Lett.">
        <title>Horizontal gene cluster transfer increased hallucinogenic mushroom diversity.</title>
        <authorList>
            <person name="Reynolds H.T."/>
            <person name="Vijayakumar V."/>
            <person name="Gluck-Thaler E."/>
            <person name="Korotkin H.B."/>
            <person name="Matheny P.B."/>
            <person name="Slot J.C."/>
        </authorList>
    </citation>
    <scope>NUCLEOTIDE SEQUENCE [LARGE SCALE GENOMIC DNA]</scope>
    <source>
        <strain evidence="1 2">2631</strain>
    </source>
</reference>
<keyword evidence="2" id="KW-1185">Reference proteome</keyword>
<sequence length="420" mass="47466">MRPLLKPIPLEVLDAIIDMVATEDEAEVEDHSNVKACSLTCRTFLPRCRKHIFYTIDIDINLDPAVLYKFSKLIEHSPWVADHVRALRIECPPLQLGPLDQPPSRLLSAFDRLTNLHAFSLYLMDSLKADWTQIQPQVRSSLLRLMHLPNIVCLSIGFIVGFPSSEFTPCANLKSLTLDELVFVEECAGCPLDILTKPIKLDRLSLSTLSAQNFLATELVEGRASGKAILDLGELKSIIFSLETDAEQCHHQILKYAHRLQTIDLCMAYMRTSTSNIASLVASALETLHTDTLYILCGELQKIAGRNSIEGLTLSVNINWSSTGPRVQNMQWELLDKLLAPGHRQQWPSLRRVDLGVYVDYSDISLDLEVPAEHQVAFEDAMKEVHDSQLSGLRSNKFFDFRHCFSSDPGEFWINAFWLY</sequence>
<dbReference type="Proteomes" id="UP000283269">
    <property type="component" value="Unassembled WGS sequence"/>
</dbReference>
<name>A0A409XF14_PSICY</name>
<proteinExistence type="predicted"/>
<evidence type="ECO:0000313" key="1">
    <source>
        <dbReference type="EMBL" id="PPQ89356.1"/>
    </source>
</evidence>
<evidence type="ECO:0000313" key="2">
    <source>
        <dbReference type="Proteomes" id="UP000283269"/>
    </source>
</evidence>
<protein>
    <submittedName>
        <fullName evidence="1">Uncharacterized protein</fullName>
    </submittedName>
</protein>
<accession>A0A409XF14</accession>
<dbReference type="OrthoDB" id="2745898at2759"/>